<proteinExistence type="predicted"/>
<dbReference type="EMBL" id="ABCC02000076">
    <property type="protein sequence ID" value="EDP12511.1"/>
    <property type="molecule type" value="Genomic_DNA"/>
</dbReference>
<evidence type="ECO:0000313" key="2">
    <source>
        <dbReference type="Proteomes" id="UP000005396"/>
    </source>
</evidence>
<protein>
    <submittedName>
        <fullName evidence="1">Uncharacterized protein</fullName>
    </submittedName>
</protein>
<dbReference type="HOGENOM" id="CLU_3372995_0_0_9"/>
<sequence length="34" mass="4150">MRLCLQTAYYVEMESFPFLLFGDPYYNKLIITLR</sequence>
<evidence type="ECO:0000313" key="1">
    <source>
        <dbReference type="EMBL" id="EDP12511.1"/>
    </source>
</evidence>
<dbReference type="Proteomes" id="UP000005396">
    <property type="component" value="Unassembled WGS sequence"/>
</dbReference>
<dbReference type="AlphaFoldDB" id="A8S5N6"/>
<name>A8S5N6_ENTBW</name>
<reference evidence="1 2" key="1">
    <citation type="submission" date="2007-08" db="EMBL/GenBank/DDBJ databases">
        <authorList>
            <person name="Fulton L."/>
            <person name="Clifton S."/>
            <person name="Fulton B."/>
            <person name="Xu J."/>
            <person name="Minx P."/>
            <person name="Pepin K.H."/>
            <person name="Johnson M."/>
            <person name="Thiruvilangam P."/>
            <person name="Bhonagiri V."/>
            <person name="Nash W.E."/>
            <person name="Mardis E.R."/>
            <person name="Wilson R.K."/>
        </authorList>
    </citation>
    <scope>NUCLEOTIDE SEQUENCE [LARGE SCALE GENOMIC DNA]</scope>
    <source>
        <strain evidence="2">ATCC BAA-613 / DSM 15670 / CCUG 46953 / JCM 12243 / WAL 16351</strain>
    </source>
</reference>
<organism evidence="1 2">
    <name type="scientific">Enterocloster bolteae (strain ATCC BAA-613 / DSM 15670 / CCUG 46953 / JCM 12243 / WAL 16351)</name>
    <name type="common">Clostridium bolteae</name>
    <dbReference type="NCBI Taxonomy" id="411902"/>
    <lineage>
        <taxon>Bacteria</taxon>
        <taxon>Bacillati</taxon>
        <taxon>Bacillota</taxon>
        <taxon>Clostridia</taxon>
        <taxon>Lachnospirales</taxon>
        <taxon>Lachnospiraceae</taxon>
        <taxon>Enterocloster</taxon>
    </lineage>
</organism>
<dbReference type="PaxDb" id="411902-CLOBOL_07265"/>
<reference evidence="1 2" key="2">
    <citation type="submission" date="2007-09" db="EMBL/GenBank/DDBJ databases">
        <title>Draft genome sequence of Clostridium bolteae (ATCC BAA-613).</title>
        <authorList>
            <person name="Sudarsanam P."/>
            <person name="Ley R."/>
            <person name="Guruge J."/>
            <person name="Turnbaugh P.J."/>
            <person name="Mahowald M."/>
            <person name="Liep D."/>
            <person name="Gordon J."/>
        </authorList>
    </citation>
    <scope>NUCLEOTIDE SEQUENCE [LARGE SCALE GENOMIC DNA]</scope>
    <source>
        <strain evidence="2">ATCC BAA-613 / DSM 15670 / CCUG 46953 / JCM 12243 / WAL 16351</strain>
    </source>
</reference>
<accession>A8S5N6</accession>
<comment type="caution">
    <text evidence="1">The sequence shown here is derived from an EMBL/GenBank/DDBJ whole genome shotgun (WGS) entry which is preliminary data.</text>
</comment>
<gene>
    <name evidence="1" type="ORF">CLOBOL_07265</name>
</gene>